<dbReference type="OrthoDB" id="5515308at2"/>
<name>A0A5E4RQD0_9BURK</name>
<dbReference type="InterPro" id="IPR009305">
    <property type="entry name" value="Mpo1-like"/>
</dbReference>
<reference evidence="2 3" key="1">
    <citation type="submission" date="2019-08" db="EMBL/GenBank/DDBJ databases">
        <authorList>
            <person name="Peeters C."/>
        </authorList>
    </citation>
    <scope>NUCLEOTIDE SEQUENCE [LARGE SCALE GENOMIC DNA]</scope>
    <source>
        <strain evidence="2 3">LMG 31012</strain>
    </source>
</reference>
<evidence type="ECO:0000313" key="2">
    <source>
        <dbReference type="EMBL" id="VVD65547.1"/>
    </source>
</evidence>
<sequence length="243" mass="27060">MSDSVEKGGQFMLGRLFCQWQAMPFVKRPWLPSQIVAAQQIVVPAMTTMECRAQLAVGAVADAVGGKPAFPPSPRQEARMKSLAQQMSFYQRYHRSAKNRLTHFFGVPMIILAVMQALSWLPLGPSGLNVAHVTVLVLLTYYFLLDVPLALAMTAFFAVLLAITQHLATLSWPWALGVFGVLFVGGWIIQLIGHHFEGRKPALLDNLFQLFIAPMFLMAEVFFHFGYKPGLQRRVQELAAQSA</sequence>
<feature type="transmembrane region" description="Helical" evidence="1">
    <location>
        <begin position="208"/>
        <end position="227"/>
    </location>
</feature>
<dbReference type="GO" id="GO:0016020">
    <property type="term" value="C:membrane"/>
    <property type="evidence" value="ECO:0007669"/>
    <property type="project" value="GOC"/>
</dbReference>
<dbReference type="RefSeq" id="WP_150587614.1">
    <property type="nucleotide sequence ID" value="NZ_CABPSH010000001.1"/>
</dbReference>
<evidence type="ECO:0000313" key="3">
    <source>
        <dbReference type="Proteomes" id="UP000400981"/>
    </source>
</evidence>
<dbReference type="Pfam" id="PF06127">
    <property type="entry name" value="Mpo1-like"/>
    <property type="match status" value="1"/>
</dbReference>
<keyword evidence="1" id="KW-0472">Membrane</keyword>
<dbReference type="AlphaFoldDB" id="A0A5E4RQD0"/>
<keyword evidence="1" id="KW-0812">Transmembrane</keyword>
<evidence type="ECO:0000256" key="1">
    <source>
        <dbReference type="SAM" id="Phobius"/>
    </source>
</evidence>
<feature type="transmembrane region" description="Helical" evidence="1">
    <location>
        <begin position="101"/>
        <end position="121"/>
    </location>
</feature>
<dbReference type="Proteomes" id="UP000400981">
    <property type="component" value="Unassembled WGS sequence"/>
</dbReference>
<organism evidence="2 3">
    <name type="scientific">Pandoraea eparura</name>
    <dbReference type="NCBI Taxonomy" id="2508291"/>
    <lineage>
        <taxon>Bacteria</taxon>
        <taxon>Pseudomonadati</taxon>
        <taxon>Pseudomonadota</taxon>
        <taxon>Betaproteobacteria</taxon>
        <taxon>Burkholderiales</taxon>
        <taxon>Burkholderiaceae</taxon>
        <taxon>Pandoraea</taxon>
    </lineage>
</organism>
<gene>
    <name evidence="2" type="ORF">PEP31012_00328</name>
</gene>
<evidence type="ECO:0008006" key="4">
    <source>
        <dbReference type="Google" id="ProtNLM"/>
    </source>
</evidence>
<dbReference type="PANTHER" id="PTHR28026:SF9">
    <property type="entry name" value="2-HYDROXY-PALMITIC ACID DIOXYGENASE MPO1"/>
    <property type="match status" value="1"/>
</dbReference>
<dbReference type="EMBL" id="CABPSH010000001">
    <property type="protein sequence ID" value="VVD65547.1"/>
    <property type="molecule type" value="Genomic_DNA"/>
</dbReference>
<feature type="transmembrane region" description="Helical" evidence="1">
    <location>
        <begin position="141"/>
        <end position="163"/>
    </location>
</feature>
<keyword evidence="3" id="KW-1185">Reference proteome</keyword>
<keyword evidence="1" id="KW-1133">Transmembrane helix</keyword>
<accession>A0A5E4RQD0</accession>
<protein>
    <recommendedName>
        <fullName evidence="4">DUF962 domain-containing protein</fullName>
    </recommendedName>
</protein>
<dbReference type="GO" id="GO:0046521">
    <property type="term" value="P:sphingoid catabolic process"/>
    <property type="evidence" value="ECO:0007669"/>
    <property type="project" value="TreeGrafter"/>
</dbReference>
<feature type="transmembrane region" description="Helical" evidence="1">
    <location>
        <begin position="175"/>
        <end position="196"/>
    </location>
</feature>
<dbReference type="PANTHER" id="PTHR28026">
    <property type="entry name" value="DUF962 DOMAIN PROTEIN (AFU_ORTHOLOGUE AFUA_8G05310)"/>
    <property type="match status" value="1"/>
</dbReference>
<proteinExistence type="predicted"/>